<proteinExistence type="predicted"/>
<evidence type="ECO:0000313" key="2">
    <source>
        <dbReference type="EMBL" id="TYC51064.1"/>
    </source>
</evidence>
<name>A0A6C2CAN0_9LACO</name>
<dbReference type="OrthoDB" id="2145960at2"/>
<feature type="region of interest" description="Disordered" evidence="1">
    <location>
        <begin position="160"/>
        <end position="181"/>
    </location>
</feature>
<reference evidence="2 3" key="1">
    <citation type="submission" date="2019-01" db="EMBL/GenBank/DDBJ databases">
        <title>Weissella sp. nov., a novel lactic acid bacterium isolated from animal feces.</title>
        <authorList>
            <person name="Wang L.-T."/>
        </authorList>
    </citation>
    <scope>NUCLEOTIDE SEQUENCE [LARGE SCALE GENOMIC DNA]</scope>
    <source>
        <strain evidence="2 3">8H-2</strain>
    </source>
</reference>
<dbReference type="Proteomes" id="UP000371977">
    <property type="component" value="Unassembled WGS sequence"/>
</dbReference>
<sequence>MKKTIIGMLLDVAYGRGYYVLSVQISKEDSVTLVVNGEEYSIIFPAGAPLLREIYEFEIQIIEDKPVVTSVFPMNAEVIAAEDIPDFEAIRNLEVRGRKAMDFKSLQEAHDKELKTIEGDNALQDELEAMVKTETEWRKSSINNRLSAVGVEQLFSDSDVDTITNSDKPTLSELARRSRGE</sequence>
<dbReference type="AlphaFoldDB" id="A0A6C2CAN0"/>
<keyword evidence="3" id="KW-1185">Reference proteome</keyword>
<dbReference type="RefSeq" id="WP_148621650.1">
    <property type="nucleotide sequence ID" value="NZ_SDGZ01000003.1"/>
</dbReference>
<organism evidence="2 3">
    <name type="scientific">Weissella muntiaci</name>
    <dbReference type="NCBI Taxonomy" id="2508881"/>
    <lineage>
        <taxon>Bacteria</taxon>
        <taxon>Bacillati</taxon>
        <taxon>Bacillota</taxon>
        <taxon>Bacilli</taxon>
        <taxon>Lactobacillales</taxon>
        <taxon>Lactobacillaceae</taxon>
        <taxon>Weissella</taxon>
    </lineage>
</organism>
<dbReference type="EMBL" id="SDGZ01000003">
    <property type="protein sequence ID" value="TYC51064.1"/>
    <property type="molecule type" value="Genomic_DNA"/>
</dbReference>
<gene>
    <name evidence="2" type="ORF">ESZ50_00585</name>
</gene>
<protein>
    <submittedName>
        <fullName evidence="2">Uncharacterized protein</fullName>
    </submittedName>
</protein>
<evidence type="ECO:0000313" key="3">
    <source>
        <dbReference type="Proteomes" id="UP000371977"/>
    </source>
</evidence>
<accession>A0A6C2CAN0</accession>
<evidence type="ECO:0000256" key="1">
    <source>
        <dbReference type="SAM" id="MobiDB-lite"/>
    </source>
</evidence>
<comment type="caution">
    <text evidence="2">The sequence shown here is derived from an EMBL/GenBank/DDBJ whole genome shotgun (WGS) entry which is preliminary data.</text>
</comment>